<dbReference type="AlphaFoldDB" id="A0A2M6UWX5"/>
<protein>
    <submittedName>
        <fullName evidence="1">Uncharacterized protein</fullName>
    </submittedName>
</protein>
<evidence type="ECO:0000313" key="2">
    <source>
        <dbReference type="Proteomes" id="UP000230791"/>
    </source>
</evidence>
<accession>A0A2M6UWX5</accession>
<comment type="caution">
    <text evidence="1">The sequence shown here is derived from an EMBL/GenBank/DDBJ whole genome shotgun (WGS) entry which is preliminary data.</text>
</comment>
<organism evidence="1 2">
    <name type="scientific">Bartonella tribocorum</name>
    <dbReference type="NCBI Taxonomy" id="85701"/>
    <lineage>
        <taxon>Bacteria</taxon>
        <taxon>Pseudomonadati</taxon>
        <taxon>Pseudomonadota</taxon>
        <taxon>Alphaproteobacteria</taxon>
        <taxon>Hyphomicrobiales</taxon>
        <taxon>Bartonellaceae</taxon>
        <taxon>Bartonella</taxon>
    </lineage>
</organism>
<sequence length="100" mass="12155">MMARKLKKRIWALGTQILFPYKLRAYRAWEIAGTQDTAPDTKTKFIIPYQYFHNTPIDTLCQHKFYHKFKIIFFYLFFKNKENSNIWKLQEKSIKNLACI</sequence>
<gene>
    <name evidence="1" type="ORF">CEV08_02835</name>
</gene>
<reference evidence="1 2" key="1">
    <citation type="submission" date="2017-06" db="EMBL/GenBank/DDBJ databases">
        <title>Draft genome of Bartonella tribocorum C635.</title>
        <authorList>
            <person name="Hadjadj L."/>
            <person name="Jiyipong T."/>
            <person name="Diene S.M."/>
            <person name="Morand S."/>
            <person name="Rolain J.-M."/>
        </authorList>
    </citation>
    <scope>NUCLEOTIDE SEQUENCE [LARGE SCALE GENOMIC DNA]</scope>
    <source>
        <strain evidence="1 2">C635</strain>
    </source>
</reference>
<proteinExistence type="predicted"/>
<name>A0A2M6UWX5_9HYPH</name>
<evidence type="ECO:0000313" key="1">
    <source>
        <dbReference type="EMBL" id="PIT70701.1"/>
    </source>
</evidence>
<dbReference type="EMBL" id="NJPP01000004">
    <property type="protein sequence ID" value="PIT70701.1"/>
    <property type="molecule type" value="Genomic_DNA"/>
</dbReference>
<dbReference type="Proteomes" id="UP000230791">
    <property type="component" value="Unassembled WGS sequence"/>
</dbReference>